<dbReference type="OrthoDB" id="9804686at2"/>
<organism evidence="2 3">
    <name type="scientific">Pedobacter paludis</name>
    <dbReference type="NCBI Taxonomy" id="2203212"/>
    <lineage>
        <taxon>Bacteria</taxon>
        <taxon>Pseudomonadati</taxon>
        <taxon>Bacteroidota</taxon>
        <taxon>Sphingobacteriia</taxon>
        <taxon>Sphingobacteriales</taxon>
        <taxon>Sphingobacteriaceae</taxon>
        <taxon>Pedobacter</taxon>
    </lineage>
</organism>
<dbReference type="Proteomes" id="UP000245391">
    <property type="component" value="Unassembled WGS sequence"/>
</dbReference>
<evidence type="ECO:0000313" key="2">
    <source>
        <dbReference type="EMBL" id="PWS32371.1"/>
    </source>
</evidence>
<proteinExistence type="predicted"/>
<dbReference type="Gene3D" id="1.50.10.20">
    <property type="match status" value="1"/>
</dbReference>
<gene>
    <name evidence="2" type="primary">pelA</name>
    <name evidence="2" type="ORF">DF947_04590</name>
</gene>
<keyword evidence="3" id="KW-1185">Reference proteome</keyword>
<keyword evidence="2" id="KW-0456">Lyase</keyword>
<evidence type="ECO:0000313" key="3">
    <source>
        <dbReference type="Proteomes" id="UP000245391"/>
    </source>
</evidence>
<protein>
    <submittedName>
        <fullName evidence="2">Pectate lyase</fullName>
    </submittedName>
</protein>
<dbReference type="SUPFAM" id="SSF81853">
    <property type="entry name" value="Family 10 polysaccharide lyase"/>
    <property type="match status" value="1"/>
</dbReference>
<evidence type="ECO:0000256" key="1">
    <source>
        <dbReference type="SAM" id="SignalP"/>
    </source>
</evidence>
<name>A0A317EZN6_9SPHI</name>
<keyword evidence="1" id="KW-0732">Signal</keyword>
<reference evidence="3" key="1">
    <citation type="submission" date="2018-05" db="EMBL/GenBank/DDBJ databases">
        <title>Pedobacter paludis sp. nov., isolated from wetland soil.</title>
        <authorList>
            <person name="Zhang Y."/>
        </authorList>
    </citation>
    <scope>NUCLEOTIDE SEQUENCE [LARGE SCALE GENOMIC DNA]</scope>
    <source>
        <strain evidence="3">R-8</strain>
    </source>
</reference>
<comment type="caution">
    <text evidence="2">The sequence shown here is derived from an EMBL/GenBank/DDBJ whole genome shotgun (WGS) entry which is preliminary data.</text>
</comment>
<dbReference type="RefSeq" id="WP_109928546.1">
    <property type="nucleotide sequence ID" value="NZ_QGNY01000002.1"/>
</dbReference>
<dbReference type="InterPro" id="IPR012669">
    <property type="entry name" value="Pectate_lyase"/>
</dbReference>
<dbReference type="PROSITE" id="PS51257">
    <property type="entry name" value="PROKAR_LIPOPROTEIN"/>
    <property type="match status" value="1"/>
</dbReference>
<accession>A0A317EZN6</accession>
<dbReference type="NCBIfam" id="TIGR02474">
    <property type="entry name" value="pec_lyase"/>
    <property type="match status" value="1"/>
</dbReference>
<dbReference type="GO" id="GO:0016829">
    <property type="term" value="F:lyase activity"/>
    <property type="evidence" value="ECO:0007669"/>
    <property type="project" value="UniProtKB-KW"/>
</dbReference>
<feature type="chain" id="PRO_5016273766" evidence="1">
    <location>
        <begin position="24"/>
        <end position="344"/>
    </location>
</feature>
<sequence length="344" mass="38911">MMKIKILLTLVCSVLLASCYAQLPTDSTADKMLVYQLGNGGWPKQLEDKSVVDYALPLTPELLGKIKSTRDLHATFDNKATSREVVYLIKAFKKTQNQAYLKAAQKGLDYILMAQYANGGWPQYYPDKALYRSEITYNDDAMINVLNILQDIATKKNDFEVVDPAYIKKAEKAIARGIDCILKTQVKQNGNLTIWAAQYDKDLMLPAKARNFEPTSLSTSESVGIVRFLMRISNPSPQIKTAISAAVKWFDANKIVGYRFDRATDPQTKVKTAALVADNTSTVWARFYDLDKNTPIFGDRDNSIKLRMEDLAPERRNGYAWYGNWAQKLIEKEYPKWLTANGSK</sequence>
<feature type="signal peptide" evidence="1">
    <location>
        <begin position="1"/>
        <end position="23"/>
    </location>
</feature>
<dbReference type="EMBL" id="QGNY01000002">
    <property type="protein sequence ID" value="PWS32371.1"/>
    <property type="molecule type" value="Genomic_DNA"/>
</dbReference>
<dbReference type="Pfam" id="PF09492">
    <property type="entry name" value="Pec_lyase"/>
    <property type="match status" value="1"/>
</dbReference>
<dbReference type="AlphaFoldDB" id="A0A317EZN6"/>